<organism evidence="1 2">
    <name type="scientific">Kineosporia mesophila</name>
    <dbReference type="NCBI Taxonomy" id="566012"/>
    <lineage>
        <taxon>Bacteria</taxon>
        <taxon>Bacillati</taxon>
        <taxon>Actinomycetota</taxon>
        <taxon>Actinomycetes</taxon>
        <taxon>Kineosporiales</taxon>
        <taxon>Kineosporiaceae</taxon>
        <taxon>Kineosporia</taxon>
    </lineage>
</organism>
<dbReference type="Proteomes" id="UP001501074">
    <property type="component" value="Unassembled WGS sequence"/>
</dbReference>
<dbReference type="Gene3D" id="3.40.50.300">
    <property type="entry name" value="P-loop containing nucleotide triphosphate hydrolases"/>
    <property type="match status" value="1"/>
</dbReference>
<gene>
    <name evidence="1" type="ORF">GCM10022223_37910</name>
</gene>
<reference evidence="2" key="1">
    <citation type="journal article" date="2019" name="Int. J. Syst. Evol. Microbiol.">
        <title>The Global Catalogue of Microorganisms (GCM) 10K type strain sequencing project: providing services to taxonomists for standard genome sequencing and annotation.</title>
        <authorList>
            <consortium name="The Broad Institute Genomics Platform"/>
            <consortium name="The Broad Institute Genome Sequencing Center for Infectious Disease"/>
            <person name="Wu L."/>
            <person name="Ma J."/>
        </authorList>
    </citation>
    <scope>NUCLEOTIDE SEQUENCE [LARGE SCALE GENOMIC DNA]</scope>
    <source>
        <strain evidence="2">JCM 16902</strain>
    </source>
</reference>
<evidence type="ECO:0000313" key="2">
    <source>
        <dbReference type="Proteomes" id="UP001501074"/>
    </source>
</evidence>
<evidence type="ECO:0000313" key="1">
    <source>
        <dbReference type="EMBL" id="GAA3617675.1"/>
    </source>
</evidence>
<dbReference type="InterPro" id="IPR027417">
    <property type="entry name" value="P-loop_NTPase"/>
</dbReference>
<dbReference type="RefSeq" id="WP_231482375.1">
    <property type="nucleotide sequence ID" value="NZ_BAAAZO010000006.1"/>
</dbReference>
<keyword evidence="2" id="KW-1185">Reference proteome</keyword>
<name>A0ABP6ZR31_9ACTN</name>
<sequence length="344" mass="38042">MLDAQGGGGMRFADEVTVRVRLGDAVVAVRSRVKLVLETVAEFYPLATVDQAPSWTFTAEAAPADGATIHTGFGVGVDLDRRHRSVRLRSESAFSLAVTTRKLVREVFLESCETAGYTMVHASAVYNDEQVIVFAADKRGGKTTLALRCVLDHGWRWLSNDHLILLRDRERGLLATSLPTPIPVKAGTVVDLWDRLPEPWDFNDFDVDHWRRIPPSERYRADDAVYFTFSRFQQANPVLLPLKNLRIALVFPSYLSAADGEAPVVSEVGAVSSAGALADHLRLDWLTEGRLSERFIASSHRDAMTFARDGVRLTGQLAATASSMRYQHAGDPAPLLHFLREKAS</sequence>
<proteinExistence type="predicted"/>
<comment type="caution">
    <text evidence="1">The sequence shown here is derived from an EMBL/GenBank/DDBJ whole genome shotgun (WGS) entry which is preliminary data.</text>
</comment>
<protein>
    <submittedName>
        <fullName evidence="1">Uncharacterized protein</fullName>
    </submittedName>
</protein>
<accession>A0ABP6ZR31</accession>
<dbReference type="EMBL" id="BAAAZO010000006">
    <property type="protein sequence ID" value="GAA3617675.1"/>
    <property type="molecule type" value="Genomic_DNA"/>
</dbReference>